<feature type="transmembrane region" description="Helical" evidence="1">
    <location>
        <begin position="129"/>
        <end position="151"/>
    </location>
</feature>
<protein>
    <submittedName>
        <fullName evidence="2">Uncharacterized protein</fullName>
    </submittedName>
</protein>
<dbReference type="AlphaFoldDB" id="A0A6A5ZXK3"/>
<keyword evidence="1" id="KW-0472">Membrane</keyword>
<keyword evidence="1" id="KW-1133">Transmembrane helix</keyword>
<keyword evidence="3" id="KW-1185">Reference proteome</keyword>
<name>A0A6A5ZXK3_9PLEO</name>
<dbReference type="EMBL" id="ML977310">
    <property type="protein sequence ID" value="KAF2123118.1"/>
    <property type="molecule type" value="Genomic_DNA"/>
</dbReference>
<evidence type="ECO:0000313" key="3">
    <source>
        <dbReference type="Proteomes" id="UP000799770"/>
    </source>
</evidence>
<sequence length="235" mass="25663">MMFTVTRTLCHASWTINKTSIRLDSGQCENRLQDGLRVATDVLDNDLLAPFPLDVLPLLSKAIGNLEKLHPNSTWRMPTYVSSVVMSYWARAVFMIPLLPNTRFVDVSYGPMNEETSSTRATLKSQPGLYVILGIQPVLGISAYFIGLALYRIPIGPGFGLISILAGVDRGTLDVLNGAALSGKAKEAVAVKVNLSGAGADRIEYSMIPTANLPAGTLKYFRGNRTWLKKNVAYR</sequence>
<keyword evidence="1" id="KW-0812">Transmembrane</keyword>
<organism evidence="2 3">
    <name type="scientific">Lophiotrema nucula</name>
    <dbReference type="NCBI Taxonomy" id="690887"/>
    <lineage>
        <taxon>Eukaryota</taxon>
        <taxon>Fungi</taxon>
        <taxon>Dikarya</taxon>
        <taxon>Ascomycota</taxon>
        <taxon>Pezizomycotina</taxon>
        <taxon>Dothideomycetes</taxon>
        <taxon>Pleosporomycetidae</taxon>
        <taxon>Pleosporales</taxon>
        <taxon>Lophiotremataceae</taxon>
        <taxon>Lophiotrema</taxon>
    </lineage>
</organism>
<evidence type="ECO:0000256" key="1">
    <source>
        <dbReference type="SAM" id="Phobius"/>
    </source>
</evidence>
<evidence type="ECO:0000313" key="2">
    <source>
        <dbReference type="EMBL" id="KAF2123118.1"/>
    </source>
</evidence>
<accession>A0A6A5ZXK3</accession>
<proteinExistence type="predicted"/>
<gene>
    <name evidence="2" type="ORF">BDV96DRAFT_561991</name>
</gene>
<reference evidence="2" key="1">
    <citation type="journal article" date="2020" name="Stud. Mycol.">
        <title>101 Dothideomycetes genomes: a test case for predicting lifestyles and emergence of pathogens.</title>
        <authorList>
            <person name="Haridas S."/>
            <person name="Albert R."/>
            <person name="Binder M."/>
            <person name="Bloem J."/>
            <person name="Labutti K."/>
            <person name="Salamov A."/>
            <person name="Andreopoulos B."/>
            <person name="Baker S."/>
            <person name="Barry K."/>
            <person name="Bills G."/>
            <person name="Bluhm B."/>
            <person name="Cannon C."/>
            <person name="Castanera R."/>
            <person name="Culley D."/>
            <person name="Daum C."/>
            <person name="Ezra D."/>
            <person name="Gonzalez J."/>
            <person name="Henrissat B."/>
            <person name="Kuo A."/>
            <person name="Liang C."/>
            <person name="Lipzen A."/>
            <person name="Lutzoni F."/>
            <person name="Magnuson J."/>
            <person name="Mondo S."/>
            <person name="Nolan M."/>
            <person name="Ohm R."/>
            <person name="Pangilinan J."/>
            <person name="Park H.-J."/>
            <person name="Ramirez L."/>
            <person name="Alfaro M."/>
            <person name="Sun H."/>
            <person name="Tritt A."/>
            <person name="Yoshinaga Y."/>
            <person name="Zwiers L.-H."/>
            <person name="Turgeon B."/>
            <person name="Goodwin S."/>
            <person name="Spatafora J."/>
            <person name="Crous P."/>
            <person name="Grigoriev I."/>
        </authorList>
    </citation>
    <scope>NUCLEOTIDE SEQUENCE</scope>
    <source>
        <strain evidence="2">CBS 627.86</strain>
    </source>
</reference>
<dbReference type="Proteomes" id="UP000799770">
    <property type="component" value="Unassembled WGS sequence"/>
</dbReference>
<dbReference type="OrthoDB" id="5420013at2759"/>